<keyword evidence="8 10" id="KW-1133">Transmembrane helix</keyword>
<evidence type="ECO:0000256" key="2">
    <source>
        <dbReference type="ARBA" id="ARBA00004141"/>
    </source>
</evidence>
<comment type="subcellular location">
    <subcellularLocation>
        <location evidence="2 10">Membrane</location>
        <topology evidence="2 10">Multi-pass membrane protein</topology>
    </subcellularLocation>
</comment>
<comment type="caution">
    <text evidence="12">The sequence shown here is derived from an EMBL/GenBank/DDBJ whole genome shotgun (WGS) entry which is preliminary data.</text>
</comment>
<name>A0AAN7MBX6_TRANT</name>
<evidence type="ECO:0000256" key="10">
    <source>
        <dbReference type="RuleBase" id="RU362115"/>
    </source>
</evidence>
<dbReference type="EMBL" id="JAXQNO010000002">
    <property type="protein sequence ID" value="KAK4803175.1"/>
    <property type="molecule type" value="Genomic_DNA"/>
</dbReference>
<gene>
    <name evidence="12" type="ORF">SAY86_001378</name>
</gene>
<dbReference type="InterPro" id="IPR022764">
    <property type="entry name" value="Peptidase_S54_rhomboid_dom"/>
</dbReference>
<feature type="transmembrane region" description="Helical" evidence="10">
    <location>
        <begin position="46"/>
        <end position="67"/>
    </location>
</feature>
<feature type="transmembrane region" description="Helical" evidence="10">
    <location>
        <begin position="191"/>
        <end position="212"/>
    </location>
</feature>
<evidence type="ECO:0000256" key="5">
    <source>
        <dbReference type="ARBA" id="ARBA00022692"/>
    </source>
</evidence>
<feature type="domain" description="Peptidase S54 rhomboid" evidence="11">
    <location>
        <begin position="121"/>
        <end position="260"/>
    </location>
</feature>
<evidence type="ECO:0000313" key="13">
    <source>
        <dbReference type="Proteomes" id="UP001346149"/>
    </source>
</evidence>
<comment type="caution">
    <text evidence="10">Lacks conserved residue(s) required for the propagation of feature annotation.</text>
</comment>
<dbReference type="GO" id="GO:0005794">
    <property type="term" value="C:Golgi apparatus"/>
    <property type="evidence" value="ECO:0007669"/>
    <property type="project" value="UniProtKB-ARBA"/>
</dbReference>
<dbReference type="AlphaFoldDB" id="A0AAN7MBX6"/>
<comment type="catalytic activity">
    <reaction evidence="1 10">
        <text>Cleaves type-1 transmembrane domains using a catalytic dyad composed of serine and histidine that are contributed by different transmembrane domains.</text>
        <dbReference type="EC" id="3.4.21.105"/>
    </reaction>
</comment>
<dbReference type="SUPFAM" id="SSF144091">
    <property type="entry name" value="Rhomboid-like"/>
    <property type="match status" value="1"/>
</dbReference>
<keyword evidence="5 10" id="KW-0812">Transmembrane</keyword>
<feature type="transmembrane region" description="Helical" evidence="10">
    <location>
        <begin position="290"/>
        <end position="308"/>
    </location>
</feature>
<evidence type="ECO:0000256" key="8">
    <source>
        <dbReference type="ARBA" id="ARBA00022989"/>
    </source>
</evidence>
<keyword evidence="4 10" id="KW-0645">Protease</keyword>
<comment type="similarity">
    <text evidence="3 10">Belongs to the peptidase S54 family.</text>
</comment>
<evidence type="ECO:0000256" key="9">
    <source>
        <dbReference type="ARBA" id="ARBA00023136"/>
    </source>
</evidence>
<evidence type="ECO:0000256" key="7">
    <source>
        <dbReference type="ARBA" id="ARBA00022825"/>
    </source>
</evidence>
<proteinExistence type="inferred from homology"/>
<accession>A0AAN7MBX6</accession>
<sequence length="321" mass="35578">MGKQAKASQPSSFLDLEKAHHLNQQKQYYAIPKHPPLPPPPAPEQWFPWLIPLIFVANVSVFVYSLYVNDCPSRNGDSCTLYPFLGRFSFEPFNDNPMLGPSITTLEQLGGLERKSVVEDSEAWRLVSCIWLHAGALHLASNMLSLIVVAISLEQEFGFLKIGSLYVLAGVGGSLRSILSTYNDSKISVGASGALFGLLGAMLSELIINWTIYVNKCTALSTLMVVVALNMAMGILIPHVDNSAHIGGFVTGFFLGFVLLIRPQYGYVSRRYIPAGYDIKKKAKYKAYQYVLWAVAFLVLIAGFHMSFKKVYEDKVMDIPI</sequence>
<reference evidence="12 13" key="1">
    <citation type="journal article" date="2023" name="Hortic Res">
        <title>Pangenome of water caltrop reveals structural variations and asymmetric subgenome divergence after allopolyploidization.</title>
        <authorList>
            <person name="Zhang X."/>
            <person name="Chen Y."/>
            <person name="Wang L."/>
            <person name="Yuan Y."/>
            <person name="Fang M."/>
            <person name="Shi L."/>
            <person name="Lu R."/>
            <person name="Comes H.P."/>
            <person name="Ma Y."/>
            <person name="Chen Y."/>
            <person name="Huang G."/>
            <person name="Zhou Y."/>
            <person name="Zheng Z."/>
            <person name="Qiu Y."/>
        </authorList>
    </citation>
    <scope>NUCLEOTIDE SEQUENCE [LARGE SCALE GENOMIC DNA]</scope>
    <source>
        <strain evidence="12">F231</strain>
    </source>
</reference>
<dbReference type="GO" id="GO:0006508">
    <property type="term" value="P:proteolysis"/>
    <property type="evidence" value="ECO:0007669"/>
    <property type="project" value="UniProtKB-KW"/>
</dbReference>
<evidence type="ECO:0000256" key="6">
    <source>
        <dbReference type="ARBA" id="ARBA00022801"/>
    </source>
</evidence>
<dbReference type="PANTHER" id="PTHR22936">
    <property type="entry name" value="RHOMBOID-RELATED"/>
    <property type="match status" value="1"/>
</dbReference>
<feature type="transmembrane region" description="Helical" evidence="10">
    <location>
        <begin position="243"/>
        <end position="261"/>
    </location>
</feature>
<organism evidence="12 13">
    <name type="scientific">Trapa natans</name>
    <name type="common">Water chestnut</name>
    <dbReference type="NCBI Taxonomy" id="22666"/>
    <lineage>
        <taxon>Eukaryota</taxon>
        <taxon>Viridiplantae</taxon>
        <taxon>Streptophyta</taxon>
        <taxon>Embryophyta</taxon>
        <taxon>Tracheophyta</taxon>
        <taxon>Spermatophyta</taxon>
        <taxon>Magnoliopsida</taxon>
        <taxon>eudicotyledons</taxon>
        <taxon>Gunneridae</taxon>
        <taxon>Pentapetalae</taxon>
        <taxon>rosids</taxon>
        <taxon>malvids</taxon>
        <taxon>Myrtales</taxon>
        <taxon>Lythraceae</taxon>
        <taxon>Trapa</taxon>
    </lineage>
</organism>
<dbReference type="GO" id="GO:0016020">
    <property type="term" value="C:membrane"/>
    <property type="evidence" value="ECO:0007669"/>
    <property type="project" value="UniProtKB-SubCell"/>
</dbReference>
<keyword evidence="7 10" id="KW-0720">Serine protease</keyword>
<protein>
    <recommendedName>
        <fullName evidence="10">RHOMBOID-like protein</fullName>
        <ecNumber evidence="10">3.4.21.105</ecNumber>
    </recommendedName>
</protein>
<dbReference type="InterPro" id="IPR035952">
    <property type="entry name" value="Rhomboid-like_sf"/>
</dbReference>
<dbReference type="FunFam" id="1.20.1540.10:FF:000019">
    <property type="entry name" value="RHOMBOID-like protein"/>
    <property type="match status" value="1"/>
</dbReference>
<keyword evidence="6 10" id="KW-0378">Hydrolase</keyword>
<evidence type="ECO:0000256" key="3">
    <source>
        <dbReference type="ARBA" id="ARBA00009045"/>
    </source>
</evidence>
<evidence type="ECO:0000256" key="4">
    <source>
        <dbReference type="ARBA" id="ARBA00022670"/>
    </source>
</evidence>
<keyword evidence="9 10" id="KW-0472">Membrane</keyword>
<dbReference type="Pfam" id="PF01694">
    <property type="entry name" value="Rhomboid"/>
    <property type="match status" value="1"/>
</dbReference>
<keyword evidence="13" id="KW-1185">Reference proteome</keyword>
<dbReference type="GO" id="GO:0004252">
    <property type="term" value="F:serine-type endopeptidase activity"/>
    <property type="evidence" value="ECO:0007669"/>
    <property type="project" value="InterPro"/>
</dbReference>
<dbReference type="PANTHER" id="PTHR22936:SF87">
    <property type="entry name" value="RHOMBOID-LIKE PROTEIN 5"/>
    <property type="match status" value="1"/>
</dbReference>
<evidence type="ECO:0000313" key="12">
    <source>
        <dbReference type="EMBL" id="KAK4803175.1"/>
    </source>
</evidence>
<dbReference type="EC" id="3.4.21.105" evidence="10"/>
<feature type="transmembrane region" description="Helical" evidence="10">
    <location>
        <begin position="158"/>
        <end position="179"/>
    </location>
</feature>
<evidence type="ECO:0000256" key="1">
    <source>
        <dbReference type="ARBA" id="ARBA00000156"/>
    </source>
</evidence>
<dbReference type="Proteomes" id="UP001346149">
    <property type="component" value="Unassembled WGS sequence"/>
</dbReference>
<comment type="function">
    <text evidence="10">Serine protease involved in intramembrane proteolysis.</text>
</comment>
<dbReference type="InterPro" id="IPR002610">
    <property type="entry name" value="Peptidase_S54_rhomboid-like"/>
</dbReference>
<dbReference type="Gene3D" id="1.20.1540.10">
    <property type="entry name" value="Rhomboid-like"/>
    <property type="match status" value="1"/>
</dbReference>
<feature type="transmembrane region" description="Helical" evidence="10">
    <location>
        <begin position="219"/>
        <end position="237"/>
    </location>
</feature>
<evidence type="ECO:0000259" key="11">
    <source>
        <dbReference type="Pfam" id="PF01694"/>
    </source>
</evidence>